<keyword evidence="4" id="KW-0238">DNA-binding</keyword>
<evidence type="ECO:0000313" key="9">
    <source>
        <dbReference type="Proteomes" id="UP000183417"/>
    </source>
</evidence>
<gene>
    <name evidence="8" type="ORF">SAMN05421547_109122</name>
</gene>
<dbReference type="PANTHER" id="PTHR46577:SF2">
    <property type="entry name" value="TRANSCRIPTIONAL REGULATORY PROTEIN"/>
    <property type="match status" value="1"/>
</dbReference>
<accession>A0A1H3NSE0</accession>
<evidence type="ECO:0000256" key="6">
    <source>
        <dbReference type="SAM" id="MobiDB-lite"/>
    </source>
</evidence>
<dbReference type="CDD" id="cd00609">
    <property type="entry name" value="AAT_like"/>
    <property type="match status" value="1"/>
</dbReference>
<evidence type="ECO:0000256" key="3">
    <source>
        <dbReference type="ARBA" id="ARBA00023015"/>
    </source>
</evidence>
<evidence type="ECO:0000313" key="8">
    <source>
        <dbReference type="EMBL" id="SDY91841.1"/>
    </source>
</evidence>
<dbReference type="GO" id="GO:0003700">
    <property type="term" value="F:DNA-binding transcription factor activity"/>
    <property type="evidence" value="ECO:0007669"/>
    <property type="project" value="InterPro"/>
</dbReference>
<dbReference type="PROSITE" id="PS50949">
    <property type="entry name" value="HTH_GNTR"/>
    <property type="match status" value="1"/>
</dbReference>
<comment type="similarity">
    <text evidence="1">In the C-terminal section; belongs to the class-I pyridoxal-phosphate-dependent aminotransferase family.</text>
</comment>
<dbReference type="InterPro" id="IPR000524">
    <property type="entry name" value="Tscrpt_reg_HTH_GntR"/>
</dbReference>
<dbReference type="InterPro" id="IPR036388">
    <property type="entry name" value="WH-like_DNA-bd_sf"/>
</dbReference>
<dbReference type="Pfam" id="PF00392">
    <property type="entry name" value="GntR"/>
    <property type="match status" value="1"/>
</dbReference>
<dbReference type="EMBL" id="FNPE01000009">
    <property type="protein sequence ID" value="SDY91841.1"/>
    <property type="molecule type" value="Genomic_DNA"/>
</dbReference>
<feature type="domain" description="HTH gntR-type" evidence="7">
    <location>
        <begin position="45"/>
        <end position="113"/>
    </location>
</feature>
<dbReference type="Pfam" id="PF00155">
    <property type="entry name" value="Aminotran_1_2"/>
    <property type="match status" value="1"/>
</dbReference>
<feature type="compositionally biased region" description="Low complexity" evidence="6">
    <location>
        <begin position="7"/>
        <end position="30"/>
    </location>
</feature>
<dbReference type="SUPFAM" id="SSF46785">
    <property type="entry name" value="Winged helix' DNA-binding domain"/>
    <property type="match status" value="1"/>
</dbReference>
<evidence type="ECO:0000256" key="1">
    <source>
        <dbReference type="ARBA" id="ARBA00005384"/>
    </source>
</evidence>
<evidence type="ECO:0000256" key="5">
    <source>
        <dbReference type="ARBA" id="ARBA00023163"/>
    </source>
</evidence>
<dbReference type="PANTHER" id="PTHR46577">
    <property type="entry name" value="HTH-TYPE TRANSCRIPTIONAL REGULATORY PROTEIN GABR"/>
    <property type="match status" value="1"/>
</dbReference>
<dbReference type="AlphaFoldDB" id="A0A1H3NSE0"/>
<dbReference type="Gene3D" id="1.10.10.10">
    <property type="entry name" value="Winged helix-like DNA-binding domain superfamily/Winged helix DNA-binding domain"/>
    <property type="match status" value="1"/>
</dbReference>
<proteinExistence type="inferred from homology"/>
<protein>
    <submittedName>
        <fullName evidence="8">Transcriptional regulator, GntR family</fullName>
    </submittedName>
</protein>
<dbReference type="GeneID" id="94692397"/>
<dbReference type="InterPro" id="IPR004839">
    <property type="entry name" value="Aminotransferase_I/II_large"/>
</dbReference>
<evidence type="ECO:0000259" key="7">
    <source>
        <dbReference type="PROSITE" id="PS50949"/>
    </source>
</evidence>
<sequence>MTLTLDPAATPKQAQAQQTPQTSSASSATAFQAAAPWRPLRSSDLSLVEQLVDHYGSLIRHHGLRAGSRLPSVRALAQQAGVSRDTVVQAYDRLAAQGLVHSRRGSGVFVSARRAAQALPRASQGLPTLEQGAAFDTAFLLRSMFREGTEHSGDAGMLPPEWLDQEMLASALRAVGRSTGTSLLTYGVPQGYLPLRQQIASVLQAQDVPAHPEAHLMTVAGVTQGLDLIVRSLVRPGDTVLVEDPGWFLIFGRLNALGVNVVGVPRLPGGPDVEALERLARQHQPRLFILNTAVHNPTGQTLSAGVAHEVLRIAERHDFYLAEDDTYSDFLPGVPVRLAAMDRLQRVLLVGGYSKTLAGSLRVGYVAAHTDLIRRLTDLKLLGGLTTALPGEQVVHRVLADGQYRKHVDRLRERVDRARNRCLRMLEALDCRAPHEPQAGMFAWVDCGVDSEVLARHAAPQGLLLAPGLLFSPRQAAGSMLRIPVPMVEQPQTWKILGHLLAQHRGGGG</sequence>
<name>A0A1H3NSE0_9BURK</name>
<dbReference type="GO" id="GO:0003677">
    <property type="term" value="F:DNA binding"/>
    <property type="evidence" value="ECO:0007669"/>
    <property type="project" value="UniProtKB-KW"/>
</dbReference>
<dbReference type="Proteomes" id="UP000183417">
    <property type="component" value="Unassembled WGS sequence"/>
</dbReference>
<keyword evidence="5" id="KW-0804">Transcription</keyword>
<reference evidence="8 9" key="1">
    <citation type="submission" date="2016-10" db="EMBL/GenBank/DDBJ databases">
        <authorList>
            <person name="de Groot N.N."/>
        </authorList>
    </citation>
    <scope>NUCLEOTIDE SEQUENCE [LARGE SCALE GENOMIC DNA]</scope>
    <source>
        <strain evidence="8 9">LMG 24775</strain>
    </source>
</reference>
<dbReference type="InterPro" id="IPR015424">
    <property type="entry name" value="PyrdxlP-dep_Trfase"/>
</dbReference>
<dbReference type="CDD" id="cd07377">
    <property type="entry name" value="WHTH_GntR"/>
    <property type="match status" value="1"/>
</dbReference>
<dbReference type="InterPro" id="IPR051446">
    <property type="entry name" value="HTH_trans_reg/aminotransferase"/>
</dbReference>
<dbReference type="PRINTS" id="PR00035">
    <property type="entry name" value="HTHGNTR"/>
</dbReference>
<dbReference type="InterPro" id="IPR036390">
    <property type="entry name" value="WH_DNA-bd_sf"/>
</dbReference>
<dbReference type="SUPFAM" id="SSF53383">
    <property type="entry name" value="PLP-dependent transferases"/>
    <property type="match status" value="1"/>
</dbReference>
<dbReference type="GO" id="GO:0030170">
    <property type="term" value="F:pyridoxal phosphate binding"/>
    <property type="evidence" value="ECO:0007669"/>
    <property type="project" value="InterPro"/>
</dbReference>
<keyword evidence="3" id="KW-0805">Transcription regulation</keyword>
<dbReference type="InterPro" id="IPR015421">
    <property type="entry name" value="PyrdxlP-dep_Trfase_major"/>
</dbReference>
<dbReference type="SMART" id="SM00345">
    <property type="entry name" value="HTH_GNTR"/>
    <property type="match status" value="1"/>
</dbReference>
<feature type="region of interest" description="Disordered" evidence="6">
    <location>
        <begin position="1"/>
        <end position="30"/>
    </location>
</feature>
<keyword evidence="2" id="KW-0663">Pyridoxal phosphate</keyword>
<dbReference type="RefSeq" id="WP_047219014.1">
    <property type="nucleotide sequence ID" value="NZ_CP141274.1"/>
</dbReference>
<dbReference type="Gene3D" id="3.40.640.10">
    <property type="entry name" value="Type I PLP-dependent aspartate aminotransferase-like (Major domain)"/>
    <property type="match status" value="1"/>
</dbReference>
<evidence type="ECO:0000256" key="2">
    <source>
        <dbReference type="ARBA" id="ARBA00022898"/>
    </source>
</evidence>
<organism evidence="8 9">
    <name type="scientific">Delftia lacustris</name>
    <dbReference type="NCBI Taxonomy" id="558537"/>
    <lineage>
        <taxon>Bacteria</taxon>
        <taxon>Pseudomonadati</taxon>
        <taxon>Pseudomonadota</taxon>
        <taxon>Betaproteobacteria</taxon>
        <taxon>Burkholderiales</taxon>
        <taxon>Comamonadaceae</taxon>
        <taxon>Delftia</taxon>
    </lineage>
</organism>
<evidence type="ECO:0000256" key="4">
    <source>
        <dbReference type="ARBA" id="ARBA00023125"/>
    </source>
</evidence>